<sequence length="591" mass="65274">MGKKGNKDQKGVARNLPAANKHAGSPDVDASQRKQAADLRQGTAGLRQEAASLRQDTAVQRNATADQREKIADLRQNTADKREEIADLREGTADLRQDTADLRQDAADQREERARVKAINSEHANARIREANERLILATIRAQTMTAAAELATAQMSYMAEHDFLTGLPNRSLLTDRLSQSIALAQRHQKKVALMFLDLDHFKHINDSLGHAVGDQLLQSVAKRLQASVRLSDTVSRQGGDEFVVLLSEIDGVQDAVLSADKLLDAMVEPHYILGHQLRVNVSIGISIYPDDGMDVETVMRNADTAMYQAKNSGRNTFQVFLPEMNIRAVERQSIEQALHRALEQHKFLLHYQPKVNLDTGAITGAEALIRMQETDDQLVYPMNFITIAEESGLILPIGRWALREACRQAKAWLEAGLDIGQIAVNVSSREFHSKDFLEGLIAILNETGLDPGHLELEMTESGLMQDTEPTTVLLHALKKLGVHIAIDDFGTGYSSLSYLMRFPIDTLKIDRSFVRDLDDDDTGFSGEAIVSAVIAMGSSLKQRVVAEGIETQHQLAFLQSHHCVEGQGFYFSRPVPADEFAALLAARGAH</sequence>
<dbReference type="EMBL" id="JAHDYS010000022">
    <property type="protein sequence ID" value="MBT1073472.1"/>
    <property type="molecule type" value="Genomic_DNA"/>
</dbReference>
<comment type="caution">
    <text evidence="4">The sequence shown here is derived from an EMBL/GenBank/DDBJ whole genome shotgun (WGS) entry which is preliminary data.</text>
</comment>
<proteinExistence type="predicted"/>
<dbReference type="PROSITE" id="PS50887">
    <property type="entry name" value="GGDEF"/>
    <property type="match status" value="1"/>
</dbReference>
<dbReference type="PANTHER" id="PTHR44757:SF2">
    <property type="entry name" value="BIOFILM ARCHITECTURE MAINTENANCE PROTEIN MBAA"/>
    <property type="match status" value="1"/>
</dbReference>
<evidence type="ECO:0000313" key="4">
    <source>
        <dbReference type="EMBL" id="MBT1073472.1"/>
    </source>
</evidence>
<dbReference type="SUPFAM" id="SSF55073">
    <property type="entry name" value="Nucleotide cyclase"/>
    <property type="match status" value="1"/>
</dbReference>
<dbReference type="Gene3D" id="3.30.70.270">
    <property type="match status" value="1"/>
</dbReference>
<dbReference type="RefSeq" id="WP_214301549.1">
    <property type="nucleotide sequence ID" value="NZ_JAHDYS010000022.1"/>
</dbReference>
<name>A0ABS5UCR1_9BACT</name>
<dbReference type="SMART" id="SM00267">
    <property type="entry name" value="GGDEF"/>
    <property type="match status" value="1"/>
</dbReference>
<dbReference type="InterPro" id="IPR043128">
    <property type="entry name" value="Rev_trsase/Diguanyl_cyclase"/>
</dbReference>
<dbReference type="CDD" id="cd01949">
    <property type="entry name" value="GGDEF"/>
    <property type="match status" value="1"/>
</dbReference>
<feature type="region of interest" description="Disordered" evidence="1">
    <location>
        <begin position="1"/>
        <end position="99"/>
    </location>
</feature>
<dbReference type="InterPro" id="IPR035919">
    <property type="entry name" value="EAL_sf"/>
</dbReference>
<dbReference type="Gene3D" id="1.20.5.170">
    <property type="match status" value="1"/>
</dbReference>
<feature type="compositionally biased region" description="Basic and acidic residues" evidence="1">
    <location>
        <begin position="66"/>
        <end position="99"/>
    </location>
</feature>
<dbReference type="InterPro" id="IPR029787">
    <property type="entry name" value="Nucleotide_cyclase"/>
</dbReference>
<dbReference type="Gene3D" id="3.20.20.450">
    <property type="entry name" value="EAL domain"/>
    <property type="match status" value="1"/>
</dbReference>
<feature type="compositionally biased region" description="Polar residues" evidence="1">
    <location>
        <begin position="54"/>
        <end position="65"/>
    </location>
</feature>
<organism evidence="4 5">
    <name type="scientific">Pelotalea chapellei</name>
    <dbReference type="NCBI Taxonomy" id="44671"/>
    <lineage>
        <taxon>Bacteria</taxon>
        <taxon>Pseudomonadati</taxon>
        <taxon>Thermodesulfobacteriota</taxon>
        <taxon>Desulfuromonadia</taxon>
        <taxon>Geobacterales</taxon>
        <taxon>Geobacteraceae</taxon>
        <taxon>Pelotalea</taxon>
    </lineage>
</organism>
<feature type="domain" description="EAL" evidence="2">
    <location>
        <begin position="332"/>
        <end position="589"/>
    </location>
</feature>
<dbReference type="CDD" id="cd01948">
    <property type="entry name" value="EAL"/>
    <property type="match status" value="1"/>
</dbReference>
<keyword evidence="5" id="KW-1185">Reference proteome</keyword>
<evidence type="ECO:0000259" key="3">
    <source>
        <dbReference type="PROSITE" id="PS50887"/>
    </source>
</evidence>
<dbReference type="InterPro" id="IPR001633">
    <property type="entry name" value="EAL_dom"/>
</dbReference>
<feature type="compositionally biased region" description="Basic and acidic residues" evidence="1">
    <location>
        <begin position="1"/>
        <end position="11"/>
    </location>
</feature>
<dbReference type="Proteomes" id="UP000784128">
    <property type="component" value="Unassembled WGS sequence"/>
</dbReference>
<dbReference type="SUPFAM" id="SSF141868">
    <property type="entry name" value="EAL domain-like"/>
    <property type="match status" value="1"/>
</dbReference>
<feature type="domain" description="GGDEF" evidence="3">
    <location>
        <begin position="190"/>
        <end position="323"/>
    </location>
</feature>
<reference evidence="4 5" key="1">
    <citation type="submission" date="2021-05" db="EMBL/GenBank/DDBJ databases">
        <title>The draft genome of Geobacter chapellei DSM 13688.</title>
        <authorList>
            <person name="Xu Z."/>
            <person name="Masuda Y."/>
            <person name="Itoh H."/>
            <person name="Senoo K."/>
        </authorList>
    </citation>
    <scope>NUCLEOTIDE SEQUENCE [LARGE SCALE GENOMIC DNA]</scope>
    <source>
        <strain evidence="4 5">DSM 13688</strain>
    </source>
</reference>
<dbReference type="SMART" id="SM00052">
    <property type="entry name" value="EAL"/>
    <property type="match status" value="1"/>
</dbReference>
<dbReference type="Pfam" id="PF00563">
    <property type="entry name" value="EAL"/>
    <property type="match status" value="1"/>
</dbReference>
<dbReference type="PANTHER" id="PTHR44757">
    <property type="entry name" value="DIGUANYLATE CYCLASE DGCP"/>
    <property type="match status" value="1"/>
</dbReference>
<accession>A0ABS5UCR1</accession>
<evidence type="ECO:0000313" key="5">
    <source>
        <dbReference type="Proteomes" id="UP000784128"/>
    </source>
</evidence>
<evidence type="ECO:0000259" key="2">
    <source>
        <dbReference type="PROSITE" id="PS50883"/>
    </source>
</evidence>
<protein>
    <submittedName>
        <fullName evidence="4">EAL domain-containing protein</fullName>
    </submittedName>
</protein>
<dbReference type="InterPro" id="IPR000160">
    <property type="entry name" value="GGDEF_dom"/>
</dbReference>
<evidence type="ECO:0000256" key="1">
    <source>
        <dbReference type="SAM" id="MobiDB-lite"/>
    </source>
</evidence>
<dbReference type="PROSITE" id="PS50883">
    <property type="entry name" value="EAL"/>
    <property type="match status" value="1"/>
</dbReference>
<dbReference type="Pfam" id="PF00990">
    <property type="entry name" value="GGDEF"/>
    <property type="match status" value="1"/>
</dbReference>
<dbReference type="InterPro" id="IPR052155">
    <property type="entry name" value="Biofilm_reg_signaling"/>
</dbReference>
<dbReference type="NCBIfam" id="TIGR00254">
    <property type="entry name" value="GGDEF"/>
    <property type="match status" value="1"/>
</dbReference>
<gene>
    <name evidence="4" type="ORF">KJB30_16920</name>
</gene>